<comment type="similarity">
    <text evidence="1">Belongs to the peptidase M43B family.</text>
</comment>
<dbReference type="OrthoDB" id="6278496at2"/>
<keyword evidence="6" id="KW-0862">Zinc</keyword>
<dbReference type="EMBL" id="FOLE01000008">
    <property type="protein sequence ID" value="SFC67767.1"/>
    <property type="molecule type" value="Genomic_DNA"/>
</dbReference>
<dbReference type="NCBIfam" id="TIGR04183">
    <property type="entry name" value="Por_Secre_tail"/>
    <property type="match status" value="1"/>
</dbReference>
<evidence type="ECO:0000256" key="7">
    <source>
        <dbReference type="ARBA" id="ARBA00023049"/>
    </source>
</evidence>
<keyword evidence="5" id="KW-0378">Hydrolase</keyword>
<evidence type="ECO:0000256" key="3">
    <source>
        <dbReference type="ARBA" id="ARBA00022723"/>
    </source>
</evidence>
<accession>A0A1I1L3V3</accession>
<dbReference type="GO" id="GO:0006508">
    <property type="term" value="P:proteolysis"/>
    <property type="evidence" value="ECO:0007669"/>
    <property type="project" value="UniProtKB-KW"/>
</dbReference>
<feature type="domain" description="Secretion system C-terminal sorting" evidence="11">
    <location>
        <begin position="345"/>
        <end position="419"/>
    </location>
</feature>
<dbReference type="SUPFAM" id="SSF55486">
    <property type="entry name" value="Metalloproteases ('zincins'), catalytic domain"/>
    <property type="match status" value="1"/>
</dbReference>
<dbReference type="InterPro" id="IPR024079">
    <property type="entry name" value="MetalloPept_cat_dom_sf"/>
</dbReference>
<keyword evidence="7" id="KW-0482">Metalloprotease</keyword>
<name>A0A1I1L3V3_9BACT</name>
<keyword evidence="12" id="KW-0449">Lipoprotein</keyword>
<evidence type="ECO:0000256" key="8">
    <source>
        <dbReference type="ARBA" id="ARBA00023157"/>
    </source>
</evidence>
<keyword evidence="2" id="KW-0645">Protease</keyword>
<evidence type="ECO:0000256" key="1">
    <source>
        <dbReference type="ARBA" id="ARBA00008721"/>
    </source>
</evidence>
<evidence type="ECO:0000256" key="5">
    <source>
        <dbReference type="ARBA" id="ARBA00022801"/>
    </source>
</evidence>
<dbReference type="PROSITE" id="PS51257">
    <property type="entry name" value="PROKAR_LIPOPROTEIN"/>
    <property type="match status" value="1"/>
</dbReference>
<dbReference type="InterPro" id="IPR026444">
    <property type="entry name" value="Secre_tail"/>
</dbReference>
<keyword evidence="4 9" id="KW-0732">Signal</keyword>
<dbReference type="PANTHER" id="PTHR47466">
    <property type="match status" value="1"/>
</dbReference>
<evidence type="ECO:0000256" key="9">
    <source>
        <dbReference type="SAM" id="SignalP"/>
    </source>
</evidence>
<evidence type="ECO:0000256" key="2">
    <source>
        <dbReference type="ARBA" id="ARBA00022670"/>
    </source>
</evidence>
<dbReference type="PANTHER" id="PTHR47466:SF1">
    <property type="entry name" value="METALLOPROTEASE MEP1 (AFU_ORTHOLOGUE AFUA_1G07730)-RELATED"/>
    <property type="match status" value="1"/>
</dbReference>
<dbReference type="Proteomes" id="UP000199514">
    <property type="component" value="Unassembled WGS sequence"/>
</dbReference>
<dbReference type="Pfam" id="PF05572">
    <property type="entry name" value="Peptidase_M43"/>
    <property type="match status" value="1"/>
</dbReference>
<dbReference type="RefSeq" id="WP_091513775.1">
    <property type="nucleotide sequence ID" value="NZ_FOLE01000008.1"/>
</dbReference>
<gene>
    <name evidence="12" type="ORF">SAMN05421780_10850</name>
</gene>
<dbReference type="GO" id="GO:0008237">
    <property type="term" value="F:metallopeptidase activity"/>
    <property type="evidence" value="ECO:0007669"/>
    <property type="project" value="UniProtKB-KW"/>
</dbReference>
<dbReference type="Gene3D" id="3.40.390.10">
    <property type="entry name" value="Collagenase (Catalytic Domain)"/>
    <property type="match status" value="1"/>
</dbReference>
<keyword evidence="13" id="KW-1185">Reference proteome</keyword>
<dbReference type="CDD" id="cd04275">
    <property type="entry name" value="ZnMc_pappalysin_like"/>
    <property type="match status" value="1"/>
</dbReference>
<dbReference type="STRING" id="927664.SAMN05421780_10850"/>
<feature type="domain" description="Peptidase M43 pregnancy-associated plasma-A" evidence="10">
    <location>
        <begin position="166"/>
        <end position="319"/>
    </location>
</feature>
<proteinExistence type="inferred from homology"/>
<dbReference type="InterPro" id="IPR008754">
    <property type="entry name" value="Peptidase_M43"/>
</dbReference>
<dbReference type="Pfam" id="PF18962">
    <property type="entry name" value="Por_Secre_tail"/>
    <property type="match status" value="1"/>
</dbReference>
<evidence type="ECO:0000313" key="13">
    <source>
        <dbReference type="Proteomes" id="UP000199514"/>
    </source>
</evidence>
<feature type="chain" id="PRO_5011686879" evidence="9">
    <location>
        <begin position="28"/>
        <end position="421"/>
    </location>
</feature>
<sequence>MSKKITLFAKIFSISFLFMGCGMAVFAQNKTEDENVIRCGVGLLSQSPTIFTKKTVSNVSVTASCSDTTVYQIPVVFHIIHNGEAVGIGTNIPDSRLTSQIRILNEDYRRKEGTNGYNTDSRGADARIQFVLASKDPQGKATSGIVRANGGQSEWQLSEQAALKDKSNWPKDKYLNVWVCNLKNGAENLLGFSSFPVNSDLDGLPTGADSTTDGVMVCYKYVGNSPLSTRYNLGRTLTHEIGHFLGLIHIWGDGFDCTSTDYCNDTPAASQANYNCNTTYDSCPDAQGSDMTANYLDYTYDACMNIFTQDQVARMRTVLCGSIRRKTLWSEYVPQEEPKSVSMSLYPNPVTNSNVIVAAVTDNADVTVFNAIGQKILQKTFTPTADKITINLPEYQLAEGCYFLKVVQPSQTKTFKVIVQY</sequence>
<dbReference type="GO" id="GO:0046872">
    <property type="term" value="F:metal ion binding"/>
    <property type="evidence" value="ECO:0007669"/>
    <property type="project" value="UniProtKB-KW"/>
</dbReference>
<protein>
    <submittedName>
        <fullName evidence="12">Zinc-dependent metalloproteinase lipoprotein, BF0631 family</fullName>
    </submittedName>
</protein>
<evidence type="ECO:0000259" key="10">
    <source>
        <dbReference type="Pfam" id="PF05572"/>
    </source>
</evidence>
<evidence type="ECO:0000256" key="6">
    <source>
        <dbReference type="ARBA" id="ARBA00022833"/>
    </source>
</evidence>
<dbReference type="AlphaFoldDB" id="A0A1I1L3V3"/>
<evidence type="ECO:0000256" key="4">
    <source>
        <dbReference type="ARBA" id="ARBA00022729"/>
    </source>
</evidence>
<keyword evidence="8" id="KW-1015">Disulfide bond</keyword>
<feature type="signal peptide" evidence="9">
    <location>
        <begin position="1"/>
        <end position="27"/>
    </location>
</feature>
<reference evidence="12 13" key="1">
    <citation type="submission" date="2016-10" db="EMBL/GenBank/DDBJ databases">
        <authorList>
            <person name="de Groot N.N."/>
        </authorList>
    </citation>
    <scope>NUCLEOTIDE SEQUENCE [LARGE SCALE GENOMIC DNA]</scope>
    <source>
        <strain evidence="12 13">DSM 6793</strain>
    </source>
</reference>
<organism evidence="12 13">
    <name type="scientific">Flexibacter flexilis DSM 6793</name>
    <dbReference type="NCBI Taxonomy" id="927664"/>
    <lineage>
        <taxon>Bacteria</taxon>
        <taxon>Pseudomonadati</taxon>
        <taxon>Bacteroidota</taxon>
        <taxon>Cytophagia</taxon>
        <taxon>Cytophagales</taxon>
        <taxon>Flexibacteraceae</taxon>
        <taxon>Flexibacter</taxon>
    </lineage>
</organism>
<evidence type="ECO:0000313" key="12">
    <source>
        <dbReference type="EMBL" id="SFC67767.1"/>
    </source>
</evidence>
<keyword evidence="3" id="KW-0479">Metal-binding</keyword>
<evidence type="ECO:0000259" key="11">
    <source>
        <dbReference type="Pfam" id="PF18962"/>
    </source>
</evidence>